<comment type="caution">
    <text evidence="1">The sequence shown here is derived from an EMBL/GenBank/DDBJ whole genome shotgun (WGS) entry which is preliminary data.</text>
</comment>
<keyword evidence="2" id="KW-1185">Reference proteome</keyword>
<feature type="non-terminal residue" evidence="1">
    <location>
        <position position="1"/>
    </location>
</feature>
<reference evidence="1" key="1">
    <citation type="submission" date="2022-06" db="EMBL/GenBank/DDBJ databases">
        <title>Uncovering the hologenomic basis of an extraordinary plant invasion.</title>
        <authorList>
            <person name="Bieker V.C."/>
            <person name="Martin M.D."/>
            <person name="Gilbert T."/>
            <person name="Hodgins K."/>
            <person name="Battlay P."/>
            <person name="Petersen B."/>
            <person name="Wilson J."/>
        </authorList>
    </citation>
    <scope>NUCLEOTIDE SEQUENCE</scope>
    <source>
        <strain evidence="1">AA19_3_7</strain>
        <tissue evidence="1">Leaf</tissue>
    </source>
</reference>
<feature type="non-terminal residue" evidence="1">
    <location>
        <position position="128"/>
    </location>
</feature>
<sequence length="128" mass="14383">IFLCLIVSRCQVLDLTSKLRAGESLYIQLDVDLPMVMSEVIDGSSGAVVANLIAHGLIGVPARHNIGSEECRIVPLLLCVCSFRPRWNRDEEELRRRQKAKVLTDLEFPTRTRTGHLMLYNSTCQLGM</sequence>
<dbReference type="EMBL" id="JAMZMK010005808">
    <property type="protein sequence ID" value="KAI7751822.1"/>
    <property type="molecule type" value="Genomic_DNA"/>
</dbReference>
<proteinExistence type="predicted"/>
<dbReference type="AlphaFoldDB" id="A0AAD5D2E6"/>
<name>A0AAD5D2E6_AMBAR</name>
<evidence type="ECO:0000313" key="2">
    <source>
        <dbReference type="Proteomes" id="UP001206925"/>
    </source>
</evidence>
<dbReference type="Proteomes" id="UP001206925">
    <property type="component" value="Unassembled WGS sequence"/>
</dbReference>
<protein>
    <submittedName>
        <fullName evidence="1">Uncharacterized protein</fullName>
    </submittedName>
</protein>
<gene>
    <name evidence="1" type="ORF">M8C21_006762</name>
</gene>
<accession>A0AAD5D2E6</accession>
<organism evidence="1 2">
    <name type="scientific">Ambrosia artemisiifolia</name>
    <name type="common">Common ragweed</name>
    <dbReference type="NCBI Taxonomy" id="4212"/>
    <lineage>
        <taxon>Eukaryota</taxon>
        <taxon>Viridiplantae</taxon>
        <taxon>Streptophyta</taxon>
        <taxon>Embryophyta</taxon>
        <taxon>Tracheophyta</taxon>
        <taxon>Spermatophyta</taxon>
        <taxon>Magnoliopsida</taxon>
        <taxon>eudicotyledons</taxon>
        <taxon>Gunneridae</taxon>
        <taxon>Pentapetalae</taxon>
        <taxon>asterids</taxon>
        <taxon>campanulids</taxon>
        <taxon>Asterales</taxon>
        <taxon>Asteraceae</taxon>
        <taxon>Asteroideae</taxon>
        <taxon>Heliantheae alliance</taxon>
        <taxon>Heliantheae</taxon>
        <taxon>Ambrosia</taxon>
    </lineage>
</organism>
<evidence type="ECO:0000313" key="1">
    <source>
        <dbReference type="EMBL" id="KAI7751822.1"/>
    </source>
</evidence>